<protein>
    <submittedName>
        <fullName evidence="2">Uncharacterized protein</fullName>
    </submittedName>
</protein>
<dbReference type="Proteomes" id="UP000075809">
    <property type="component" value="Unassembled WGS sequence"/>
</dbReference>
<evidence type="ECO:0000313" key="2">
    <source>
        <dbReference type="EMBL" id="KYQ53234.1"/>
    </source>
</evidence>
<reference evidence="2 3" key="1">
    <citation type="submission" date="2015-09" db="EMBL/GenBank/DDBJ databases">
        <title>Trachymyrmex zeteki WGS genome.</title>
        <authorList>
            <person name="Nygaard S."/>
            <person name="Hu H."/>
            <person name="Boomsma J."/>
            <person name="Zhang G."/>
        </authorList>
    </citation>
    <scope>NUCLEOTIDE SEQUENCE [LARGE SCALE GENOMIC DNA]</scope>
    <source>
        <strain evidence="2">Tzet28-1</strain>
        <tissue evidence="2">Whole body</tissue>
    </source>
</reference>
<proteinExistence type="predicted"/>
<dbReference type="AlphaFoldDB" id="A0A151WZB2"/>
<sequence length="92" mass="10252">MREVETTQIAEPKVTATQVDEEQSAIRNRLFSNSSADYSGGCREVQNETLQALLRFSIAILGVVLMDGRDWSVAYAFVGEVARSLRLRDEAD</sequence>
<evidence type="ECO:0000256" key="1">
    <source>
        <dbReference type="SAM" id="MobiDB-lite"/>
    </source>
</evidence>
<organism evidence="2 3">
    <name type="scientific">Mycetomoellerius zeteki</name>
    <dbReference type="NCBI Taxonomy" id="64791"/>
    <lineage>
        <taxon>Eukaryota</taxon>
        <taxon>Metazoa</taxon>
        <taxon>Ecdysozoa</taxon>
        <taxon>Arthropoda</taxon>
        <taxon>Hexapoda</taxon>
        <taxon>Insecta</taxon>
        <taxon>Pterygota</taxon>
        <taxon>Neoptera</taxon>
        <taxon>Endopterygota</taxon>
        <taxon>Hymenoptera</taxon>
        <taxon>Apocrita</taxon>
        <taxon>Aculeata</taxon>
        <taxon>Formicoidea</taxon>
        <taxon>Formicidae</taxon>
        <taxon>Myrmicinae</taxon>
        <taxon>Mycetomoellerius</taxon>
    </lineage>
</organism>
<keyword evidence="3" id="KW-1185">Reference proteome</keyword>
<evidence type="ECO:0000313" key="3">
    <source>
        <dbReference type="Proteomes" id="UP000075809"/>
    </source>
</evidence>
<dbReference type="EMBL" id="KQ982644">
    <property type="protein sequence ID" value="KYQ53234.1"/>
    <property type="molecule type" value="Genomic_DNA"/>
</dbReference>
<accession>A0A151WZB2</accession>
<name>A0A151WZB2_9HYME</name>
<gene>
    <name evidence="2" type="ORF">ALC60_07628</name>
</gene>
<feature type="region of interest" description="Disordered" evidence="1">
    <location>
        <begin position="1"/>
        <end position="21"/>
    </location>
</feature>